<feature type="binding site" evidence="5">
    <location>
        <position position="79"/>
    </location>
    <ligand>
        <name>Mg(2+)</name>
        <dbReference type="ChEBI" id="CHEBI:18420"/>
        <label>1</label>
    </ligand>
</feature>
<comment type="catalytic activity">
    <reaction evidence="5">
        <text>diphosphate + H2O = 2 phosphate + H(+)</text>
        <dbReference type="Rhea" id="RHEA:24576"/>
        <dbReference type="ChEBI" id="CHEBI:15377"/>
        <dbReference type="ChEBI" id="CHEBI:15378"/>
        <dbReference type="ChEBI" id="CHEBI:33019"/>
        <dbReference type="ChEBI" id="CHEBI:43474"/>
        <dbReference type="EC" id="3.6.1.1"/>
    </reaction>
</comment>
<dbReference type="GO" id="GO:0004427">
    <property type="term" value="F:inorganic diphosphate phosphatase activity"/>
    <property type="evidence" value="ECO:0007669"/>
    <property type="project" value="UniProtKB-UniRule"/>
</dbReference>
<dbReference type="AlphaFoldDB" id="A0A0G0K1F4"/>
<evidence type="ECO:0000256" key="3">
    <source>
        <dbReference type="ARBA" id="ARBA00022801"/>
    </source>
</evidence>
<feature type="binding site" evidence="5">
    <location>
        <position position="69"/>
    </location>
    <ligand>
        <name>substrate</name>
    </ligand>
</feature>
<accession>A0A0G0K1F4</accession>
<organism evidence="6 7">
    <name type="scientific">candidate division WS6 bacterium GW2011_GWA2_37_6</name>
    <dbReference type="NCBI Taxonomy" id="1619087"/>
    <lineage>
        <taxon>Bacteria</taxon>
        <taxon>Candidatus Dojkabacteria</taxon>
    </lineage>
</organism>
<dbReference type="EC" id="3.6.1.1" evidence="5"/>
<feature type="binding site" evidence="5">
    <location>
        <position position="84"/>
    </location>
    <ligand>
        <name>Mg(2+)</name>
        <dbReference type="ChEBI" id="CHEBI:18420"/>
        <label>2</label>
    </ligand>
</feature>
<dbReference type="InterPro" id="IPR036649">
    <property type="entry name" value="Pyrophosphatase_sf"/>
</dbReference>
<evidence type="ECO:0000256" key="4">
    <source>
        <dbReference type="ARBA" id="ARBA00022842"/>
    </source>
</evidence>
<dbReference type="PANTHER" id="PTHR10286">
    <property type="entry name" value="INORGANIC PYROPHOSPHATASE"/>
    <property type="match status" value="1"/>
</dbReference>
<dbReference type="SUPFAM" id="SSF50324">
    <property type="entry name" value="Inorganic pyrophosphatase"/>
    <property type="match status" value="1"/>
</dbReference>
<dbReference type="GO" id="GO:0005737">
    <property type="term" value="C:cytoplasm"/>
    <property type="evidence" value="ECO:0007669"/>
    <property type="project" value="UniProtKB-SubCell"/>
</dbReference>
<comment type="caution">
    <text evidence="6">The sequence shown here is derived from an EMBL/GenBank/DDBJ whole genome shotgun (WGS) entry which is preliminary data.</text>
</comment>
<comment type="function">
    <text evidence="5">Catalyzes the hydrolysis of inorganic pyrophosphate (PPi) forming two phosphate ions.</text>
</comment>
<dbReference type="CDD" id="cd00412">
    <property type="entry name" value="pyrophosphatase"/>
    <property type="match status" value="1"/>
</dbReference>
<evidence type="ECO:0000313" key="6">
    <source>
        <dbReference type="EMBL" id="KKQ34481.1"/>
    </source>
</evidence>
<feature type="binding site" evidence="5">
    <location>
        <position position="117"/>
    </location>
    <ligand>
        <name>Mg(2+)</name>
        <dbReference type="ChEBI" id="CHEBI:18420"/>
        <label>1</label>
    </ligand>
</feature>
<feature type="binding site" evidence="5">
    <location>
        <position position="154"/>
    </location>
    <ligand>
        <name>substrate</name>
    </ligand>
</feature>
<feature type="binding site" evidence="5">
    <location>
        <position position="84"/>
    </location>
    <ligand>
        <name>Mg(2+)</name>
        <dbReference type="ChEBI" id="CHEBI:18420"/>
        <label>1</label>
    </ligand>
</feature>
<reference evidence="6" key="1">
    <citation type="journal article" date="2015" name="Nature">
        <title>rRNA introns, odd ribosomes, and small enigmatic genomes across a large radiation of phyla.</title>
        <authorList>
            <person name="Brown C.T."/>
            <person name="Hug L.A."/>
            <person name="Thomas B.C."/>
            <person name="Sharon I."/>
            <person name="Castelle C.J."/>
            <person name="Singh A."/>
            <person name="Wilkins M.J."/>
            <person name="Williams K.H."/>
            <person name="Banfield J.F."/>
        </authorList>
    </citation>
    <scope>NUCLEOTIDE SEQUENCE [LARGE SCALE GENOMIC DNA]</scope>
</reference>
<proteinExistence type="inferred from homology"/>
<comment type="cofactor">
    <cofactor evidence="1 5">
        <name>Mg(2+)</name>
        <dbReference type="ChEBI" id="CHEBI:18420"/>
    </cofactor>
</comment>
<dbReference type="PROSITE" id="PS00387">
    <property type="entry name" value="PPASE"/>
    <property type="match status" value="1"/>
</dbReference>
<feature type="binding site" evidence="5">
    <location>
        <position position="43"/>
    </location>
    <ligand>
        <name>substrate</name>
    </ligand>
</feature>
<keyword evidence="4 5" id="KW-0460">Magnesium</keyword>
<sequence>MANIDMKPQRCMPNILHVLPPYANEEEGVLNVIIEINSMTINKYELITETGHLKLDRVGYSSLAYPFAYGAIPMTWDEDGDPLDIEIVNVTEPLMPGSIVEARIIGIMKFNDGGETDDKVIAVLSEDKRVGHIKSVADLGEQFEKETTYYWEHYKDLKKPGTGKVEGFFDTAKAKEIIKECIERYNKEYKPKMEESCCCDEECDYCKEEKSKK</sequence>
<evidence type="ECO:0000256" key="1">
    <source>
        <dbReference type="ARBA" id="ARBA00001946"/>
    </source>
</evidence>
<name>A0A0G0K1F4_9BACT</name>
<dbReference type="InterPro" id="IPR008162">
    <property type="entry name" value="Pyrophosphatase"/>
</dbReference>
<comment type="similarity">
    <text evidence="5">Belongs to the PPase family.</text>
</comment>
<keyword evidence="5" id="KW-0963">Cytoplasm</keyword>
<comment type="subcellular location">
    <subcellularLocation>
        <location evidence="5">Cytoplasm</location>
    </subcellularLocation>
</comment>
<gene>
    <name evidence="5" type="primary">ppa</name>
    <name evidence="6" type="ORF">US52_C0057G0002</name>
</gene>
<feature type="binding site" evidence="5">
    <location>
        <position position="57"/>
    </location>
    <ligand>
        <name>substrate</name>
    </ligand>
</feature>
<dbReference type="Proteomes" id="UP000034852">
    <property type="component" value="Unassembled WGS sequence"/>
</dbReference>
<dbReference type="Gene3D" id="3.90.80.10">
    <property type="entry name" value="Inorganic pyrophosphatase"/>
    <property type="match status" value="1"/>
</dbReference>
<evidence type="ECO:0000256" key="5">
    <source>
        <dbReference type="HAMAP-Rule" id="MF_00209"/>
    </source>
</evidence>
<keyword evidence="3 5" id="KW-0378">Hydrolase</keyword>
<keyword evidence="2 5" id="KW-0479">Metal-binding</keyword>
<dbReference type="HAMAP" id="MF_00209">
    <property type="entry name" value="Inorganic_PPase"/>
    <property type="match status" value="1"/>
</dbReference>
<dbReference type="GO" id="GO:0000287">
    <property type="term" value="F:magnesium ion binding"/>
    <property type="evidence" value="ECO:0007669"/>
    <property type="project" value="UniProtKB-UniRule"/>
</dbReference>
<dbReference type="EMBL" id="LBTH01000057">
    <property type="protein sequence ID" value="KKQ34481.1"/>
    <property type="molecule type" value="Genomic_DNA"/>
</dbReference>
<dbReference type="GO" id="GO:0006796">
    <property type="term" value="P:phosphate-containing compound metabolic process"/>
    <property type="evidence" value="ECO:0007669"/>
    <property type="project" value="InterPro"/>
</dbReference>
<dbReference type="Pfam" id="PF00719">
    <property type="entry name" value="Pyrophosphatase"/>
    <property type="match status" value="1"/>
</dbReference>
<evidence type="ECO:0000256" key="2">
    <source>
        <dbReference type="ARBA" id="ARBA00022723"/>
    </source>
</evidence>
<evidence type="ECO:0000313" key="7">
    <source>
        <dbReference type="Proteomes" id="UP000034852"/>
    </source>
</evidence>
<comment type="subunit">
    <text evidence="5">Homohexamer.</text>
</comment>
<protein>
    <recommendedName>
        <fullName evidence="5">Inorganic pyrophosphatase</fullName>
        <ecNumber evidence="5">3.6.1.1</ecNumber>
    </recommendedName>
    <alternativeName>
        <fullName evidence="5">Pyrophosphate phospho-hydrolase</fullName>
        <shortName evidence="5">PPase</shortName>
    </alternativeName>
</protein>
<dbReference type="PATRIC" id="fig|1619087.5.peg.673"/>